<dbReference type="Proteomes" id="UP000048965">
    <property type="component" value="Unassembled WGS sequence"/>
</dbReference>
<dbReference type="EMBL" id="BBNO01000010">
    <property type="protein sequence ID" value="GAO12431.1"/>
    <property type="molecule type" value="Genomic_DNA"/>
</dbReference>
<evidence type="ECO:0000313" key="2">
    <source>
        <dbReference type="EMBL" id="GAO12431.1"/>
    </source>
</evidence>
<evidence type="ECO:0000313" key="3">
    <source>
        <dbReference type="Proteomes" id="UP000048965"/>
    </source>
</evidence>
<dbReference type="AlphaFoldDB" id="A0A0P4RFD6"/>
<reference evidence="3" key="1">
    <citation type="submission" date="2014-09" db="EMBL/GenBank/DDBJ databases">
        <title>Whole genome shotgun sequence of Streptomyces sp. NBRC 110027.</title>
        <authorList>
            <person name="Komaki H."/>
            <person name="Ichikawa N."/>
            <person name="Katano-Makiyama Y."/>
            <person name="Hosoyama A."/>
            <person name="Hashimoto M."/>
            <person name="Uohara A."/>
            <person name="Kitahashi Y."/>
            <person name="Ohji S."/>
            <person name="Kimura A."/>
            <person name="Yamazoe A."/>
            <person name="Igarashi Y."/>
            <person name="Fujita N."/>
        </authorList>
    </citation>
    <scope>NUCLEOTIDE SEQUENCE [LARGE SCALE GENOMIC DNA]</scope>
    <source>
        <strain evidence="3">NBRC 110027</strain>
    </source>
</reference>
<sequence length="104" mass="11287">MGLRGAVLVLQQTSGQRGTEPAYLLGHPELLAGGDQHPQAARKQVQRRGTLGELLQGDIREEEPRVWRFTTSVGSLTSNSRDVGKNPVDSNHGEAEAQVAHHMP</sequence>
<reference evidence="2 3" key="2">
    <citation type="journal article" date="2015" name="Stand. Genomic Sci.">
        <title>Draft genome sequence of marine-derived Streptomyces sp. TP-A0598, a producer of anti-MRSA antibiotic lydicamycins.</title>
        <authorList>
            <person name="Komaki H."/>
            <person name="Ichikawa N."/>
            <person name="Hosoyama A."/>
            <person name="Fujita N."/>
            <person name="Igarashi Y."/>
        </authorList>
    </citation>
    <scope>NUCLEOTIDE SEQUENCE [LARGE SCALE GENOMIC DNA]</scope>
    <source>
        <strain evidence="2 3">NBRC 110027</strain>
    </source>
</reference>
<proteinExistence type="predicted"/>
<accession>A0A0P4RFD6</accession>
<evidence type="ECO:0000256" key="1">
    <source>
        <dbReference type="SAM" id="MobiDB-lite"/>
    </source>
</evidence>
<organism evidence="2 3">
    <name type="scientific">Streptomyces lydicamycinicus</name>
    <dbReference type="NCBI Taxonomy" id="1546107"/>
    <lineage>
        <taxon>Bacteria</taxon>
        <taxon>Bacillati</taxon>
        <taxon>Actinomycetota</taxon>
        <taxon>Actinomycetes</taxon>
        <taxon>Kitasatosporales</taxon>
        <taxon>Streptomycetaceae</taxon>
        <taxon>Streptomyces</taxon>
    </lineage>
</organism>
<protein>
    <submittedName>
        <fullName evidence="2">Uncharacterized protein</fullName>
    </submittedName>
</protein>
<comment type="caution">
    <text evidence="2">The sequence shown here is derived from an EMBL/GenBank/DDBJ whole genome shotgun (WGS) entry which is preliminary data.</text>
</comment>
<feature type="region of interest" description="Disordered" evidence="1">
    <location>
        <begin position="74"/>
        <end position="104"/>
    </location>
</feature>
<keyword evidence="3" id="KW-1185">Reference proteome</keyword>
<gene>
    <name evidence="2" type="ORF">TPA0598_10_04010</name>
</gene>
<name>A0A0P4RFD6_9ACTN</name>